<comment type="caution">
    <text evidence="10">The sequence shown here is derived from an EMBL/GenBank/DDBJ whole genome shotgun (WGS) entry which is preliminary data.</text>
</comment>
<comment type="cofactor">
    <cofactor evidence="6">
        <name>K(+)</name>
        <dbReference type="ChEBI" id="CHEBI:29103"/>
    </cofactor>
    <text evidence="6">Binds 1 potassium ion per subunit.</text>
</comment>
<dbReference type="Pfam" id="PF12631">
    <property type="entry name" value="MnmE_helical"/>
    <property type="match status" value="1"/>
</dbReference>
<dbReference type="Gene3D" id="1.20.120.430">
    <property type="entry name" value="tRNA modification GTPase MnmE domain 2"/>
    <property type="match status" value="1"/>
</dbReference>
<keyword evidence="3 6" id="KW-0547">Nucleotide-binding</keyword>
<feature type="binding site" evidence="6">
    <location>
        <begin position="227"/>
        <end position="232"/>
    </location>
    <ligand>
        <name>GTP</name>
        <dbReference type="ChEBI" id="CHEBI:37565"/>
    </ligand>
</feature>
<dbReference type="HAMAP" id="MF_00379">
    <property type="entry name" value="GTPase_MnmE"/>
    <property type="match status" value="1"/>
</dbReference>
<evidence type="ECO:0000256" key="4">
    <source>
        <dbReference type="ARBA" id="ARBA00022958"/>
    </source>
</evidence>
<evidence type="ECO:0000256" key="2">
    <source>
        <dbReference type="ARBA" id="ARBA00022694"/>
    </source>
</evidence>
<dbReference type="NCBIfam" id="TIGR00231">
    <property type="entry name" value="small_GTP"/>
    <property type="match status" value="1"/>
</dbReference>
<dbReference type="CDD" id="cd14858">
    <property type="entry name" value="TrmE_N"/>
    <property type="match status" value="1"/>
</dbReference>
<feature type="binding site" evidence="6">
    <location>
        <begin position="271"/>
        <end position="274"/>
    </location>
    <ligand>
        <name>GTP</name>
        <dbReference type="ChEBI" id="CHEBI:37565"/>
    </ligand>
</feature>
<dbReference type="Pfam" id="PF01926">
    <property type="entry name" value="MMR_HSR1"/>
    <property type="match status" value="1"/>
</dbReference>
<evidence type="ECO:0000256" key="5">
    <source>
        <dbReference type="ARBA" id="ARBA00023134"/>
    </source>
</evidence>
<feature type="binding site" evidence="6">
    <location>
        <position position="449"/>
    </location>
    <ligand>
        <name>(6S)-5-formyl-5,6,7,8-tetrahydrofolate</name>
        <dbReference type="ChEBI" id="CHEBI:57457"/>
    </ligand>
</feature>
<evidence type="ECO:0000256" key="6">
    <source>
        <dbReference type="HAMAP-Rule" id="MF_00379"/>
    </source>
</evidence>
<proteinExistence type="inferred from homology"/>
<evidence type="ECO:0000313" key="10">
    <source>
        <dbReference type="EMBL" id="OGF98045.1"/>
    </source>
</evidence>
<dbReference type="GO" id="GO:0046872">
    <property type="term" value="F:metal ion binding"/>
    <property type="evidence" value="ECO:0007669"/>
    <property type="project" value="UniProtKB-KW"/>
</dbReference>
<name>A0A1F5YCY4_9BACT</name>
<comment type="caution">
    <text evidence="6">Lacks conserved residue(s) required for the propagation of feature annotation.</text>
</comment>
<keyword evidence="6" id="KW-0963">Cytoplasm</keyword>
<comment type="subcellular location">
    <subcellularLocation>
        <location evidence="6">Cytoplasm</location>
    </subcellularLocation>
</comment>
<keyword evidence="4 6" id="KW-0630">Potassium</keyword>
<dbReference type="GO" id="GO:0002098">
    <property type="term" value="P:tRNA wobble uridine modification"/>
    <property type="evidence" value="ECO:0007669"/>
    <property type="project" value="TreeGrafter"/>
</dbReference>
<dbReference type="InterPro" id="IPR027368">
    <property type="entry name" value="MnmE_dom2"/>
</dbReference>
<keyword evidence="6" id="KW-0378">Hydrolase</keyword>
<accession>A0A1F5YCY4</accession>
<keyword evidence="2 6" id="KW-0819">tRNA processing</keyword>
<dbReference type="PROSITE" id="PS51709">
    <property type="entry name" value="G_TRME"/>
    <property type="match status" value="1"/>
</dbReference>
<feature type="coiled-coil region" evidence="8">
    <location>
        <begin position="152"/>
        <end position="207"/>
    </location>
</feature>
<comment type="function">
    <text evidence="6">Exhibits a very high intrinsic GTPase hydrolysis rate. Involved in the addition of a carboxymethylaminomethyl (cmnm) group at the wobble position (U34) of certain tRNAs, forming tRNA-cmnm(5)s(2)U34.</text>
</comment>
<dbReference type="GO" id="GO:0030488">
    <property type="term" value="P:tRNA methylation"/>
    <property type="evidence" value="ECO:0007669"/>
    <property type="project" value="TreeGrafter"/>
</dbReference>
<feature type="binding site" evidence="6">
    <location>
        <begin position="246"/>
        <end position="252"/>
    </location>
    <ligand>
        <name>GTP</name>
        <dbReference type="ChEBI" id="CHEBI:37565"/>
    </ligand>
</feature>
<dbReference type="GO" id="GO:0005737">
    <property type="term" value="C:cytoplasm"/>
    <property type="evidence" value="ECO:0007669"/>
    <property type="project" value="UniProtKB-SubCell"/>
</dbReference>
<organism evidence="10 11">
    <name type="scientific">Candidatus Glassbacteria bacterium RBG_16_58_8</name>
    <dbReference type="NCBI Taxonomy" id="1817866"/>
    <lineage>
        <taxon>Bacteria</taxon>
        <taxon>Candidatus Glassiibacteriota</taxon>
    </lineage>
</organism>
<keyword evidence="6" id="KW-0460">Magnesium</keyword>
<dbReference type="InterPro" id="IPR031168">
    <property type="entry name" value="G_TrmE"/>
</dbReference>
<dbReference type="InterPro" id="IPR027266">
    <property type="entry name" value="TrmE/GcvT-like"/>
</dbReference>
<dbReference type="PANTHER" id="PTHR42714">
    <property type="entry name" value="TRNA MODIFICATION GTPASE GTPBP3"/>
    <property type="match status" value="1"/>
</dbReference>
<evidence type="ECO:0000256" key="7">
    <source>
        <dbReference type="RuleBase" id="RU003313"/>
    </source>
</evidence>
<keyword evidence="5 6" id="KW-0342">GTP-binding</keyword>
<dbReference type="NCBIfam" id="TIGR00450">
    <property type="entry name" value="mnmE_trmE_thdF"/>
    <property type="match status" value="1"/>
</dbReference>
<dbReference type="EC" id="3.6.-.-" evidence="6"/>
<dbReference type="NCBIfam" id="NF003661">
    <property type="entry name" value="PRK05291.1-3"/>
    <property type="match status" value="1"/>
</dbReference>
<evidence type="ECO:0000256" key="1">
    <source>
        <dbReference type="ARBA" id="ARBA00011043"/>
    </source>
</evidence>
<dbReference type="InterPro" id="IPR025867">
    <property type="entry name" value="MnmE_helical"/>
</dbReference>
<reference evidence="10 11" key="1">
    <citation type="journal article" date="2016" name="Nat. Commun.">
        <title>Thousands of microbial genomes shed light on interconnected biogeochemical processes in an aquifer system.</title>
        <authorList>
            <person name="Anantharaman K."/>
            <person name="Brown C.T."/>
            <person name="Hug L.A."/>
            <person name="Sharon I."/>
            <person name="Castelle C.J."/>
            <person name="Probst A.J."/>
            <person name="Thomas B.C."/>
            <person name="Singh A."/>
            <person name="Wilkins M.J."/>
            <person name="Karaoz U."/>
            <person name="Brodie E.L."/>
            <person name="Williams K.H."/>
            <person name="Hubbard S.S."/>
            <person name="Banfield J.F."/>
        </authorList>
    </citation>
    <scope>NUCLEOTIDE SEQUENCE [LARGE SCALE GENOMIC DNA]</scope>
</reference>
<dbReference type="InterPro" id="IPR004520">
    <property type="entry name" value="GTPase_MnmE"/>
</dbReference>
<dbReference type="Pfam" id="PF10396">
    <property type="entry name" value="TrmE_N"/>
    <property type="match status" value="1"/>
</dbReference>
<feature type="binding site" evidence="6">
    <location>
        <position position="252"/>
    </location>
    <ligand>
        <name>Mg(2+)</name>
        <dbReference type="ChEBI" id="CHEBI:18420"/>
    </ligand>
</feature>
<dbReference type="SUPFAM" id="SSF52540">
    <property type="entry name" value="P-loop containing nucleoside triphosphate hydrolases"/>
    <property type="match status" value="1"/>
</dbReference>
<dbReference type="Gene3D" id="3.30.1360.120">
    <property type="entry name" value="Probable tRNA modification gtpase trme, domain 1"/>
    <property type="match status" value="1"/>
</dbReference>
<gene>
    <name evidence="6" type="primary">mnmE</name>
    <name evidence="6" type="synonym">trmE</name>
    <name evidence="10" type="ORF">A2Z06_04480</name>
</gene>
<dbReference type="InterPro" id="IPR006073">
    <property type="entry name" value="GTP-bd"/>
</dbReference>
<dbReference type="PANTHER" id="PTHR42714:SF2">
    <property type="entry name" value="TRNA MODIFICATION GTPASE GTPBP3, MITOCHONDRIAL"/>
    <property type="match status" value="1"/>
</dbReference>
<feature type="domain" description="TrmE-type G" evidence="9">
    <location>
        <begin position="217"/>
        <end position="372"/>
    </location>
</feature>
<evidence type="ECO:0000313" key="11">
    <source>
        <dbReference type="Proteomes" id="UP000179034"/>
    </source>
</evidence>
<dbReference type="Gene3D" id="3.40.50.300">
    <property type="entry name" value="P-loop containing nucleotide triphosphate hydrolases"/>
    <property type="match status" value="1"/>
</dbReference>
<comment type="subunit">
    <text evidence="6">Homodimer. Heterotetramer of two MnmE and two MnmG subunits.</text>
</comment>
<dbReference type="GO" id="GO:0003924">
    <property type="term" value="F:GTPase activity"/>
    <property type="evidence" value="ECO:0007669"/>
    <property type="project" value="UniProtKB-UniRule"/>
</dbReference>
<dbReference type="CDD" id="cd04164">
    <property type="entry name" value="trmE"/>
    <property type="match status" value="1"/>
</dbReference>
<evidence type="ECO:0000259" key="9">
    <source>
        <dbReference type="PROSITE" id="PS51709"/>
    </source>
</evidence>
<comment type="similarity">
    <text evidence="1 6 7">Belongs to the TRAFAC class TrmE-Era-EngA-EngB-Septin-like GTPase superfamily. TrmE GTPase family.</text>
</comment>
<dbReference type="InterPro" id="IPR005225">
    <property type="entry name" value="Small_GTP-bd"/>
</dbReference>
<dbReference type="GO" id="GO:0005525">
    <property type="term" value="F:GTP binding"/>
    <property type="evidence" value="ECO:0007669"/>
    <property type="project" value="UniProtKB-UniRule"/>
</dbReference>
<feature type="binding site" evidence="6">
    <location>
        <position position="123"/>
    </location>
    <ligand>
        <name>(6S)-5-formyl-5,6,7,8-tetrahydrofolate</name>
        <dbReference type="ChEBI" id="CHEBI:57457"/>
    </ligand>
</feature>
<sequence length="449" mass="48999">MNDCIAAISTPIGVGALAIVRMSGPGSVEIVGRIFRGGSSPLDTTRLSAMVGRIIDPKTDREIDEVVLTIFRGPESYTGEDMAEICCHGGRYIPTAIMELCLREGARAAGGGEFTRRAFLNGKLDLVQAEAVVAMIEATTERAHRLAIDQLERALSREIGSLREELVELMARLEYDIDYSDEEGADKAEVGRRIERARERIRSLIETWREGSLSTEGAVVVIAGRPNVGKSSLFNMMARRMRAIVSPHPGTTRDAIELEVSLSGLRVRLVDTAGLRETEDAVERIGVEVSRNYLEGADIVLFLVDAVDGFQAEDERFLSGMKDKDIILVVNKIDLKVDPGDRQILGKDPVRLSAKTGEGMEELKERIFRVALGGPERTGPAITTLRQKRGLEEGLSGLDRMAAGIGEGISAEYLVEDLRTAVRALGELIGEVTTEEILEAVFSRFCVGK</sequence>
<dbReference type="Proteomes" id="UP000179034">
    <property type="component" value="Unassembled WGS sequence"/>
</dbReference>
<keyword evidence="8" id="KW-0175">Coiled coil</keyword>
<dbReference type="InterPro" id="IPR027417">
    <property type="entry name" value="P-loop_NTPase"/>
</dbReference>
<keyword evidence="6" id="KW-0479">Metal-binding</keyword>
<dbReference type="EMBL" id="MFIW01000017">
    <property type="protein sequence ID" value="OGF98045.1"/>
    <property type="molecule type" value="Genomic_DNA"/>
</dbReference>
<dbReference type="InterPro" id="IPR018948">
    <property type="entry name" value="GTP-bd_TrmE_N"/>
</dbReference>
<feature type="binding site" evidence="6">
    <location>
        <position position="21"/>
    </location>
    <ligand>
        <name>(6S)-5-formyl-5,6,7,8-tetrahydrofolate</name>
        <dbReference type="ChEBI" id="CHEBI:57457"/>
    </ligand>
</feature>
<protein>
    <recommendedName>
        <fullName evidence="6">tRNA modification GTPase MnmE</fullName>
        <ecNumber evidence="6">3.6.-.-</ecNumber>
    </recommendedName>
</protein>
<feature type="binding site" evidence="6">
    <location>
        <position position="84"/>
    </location>
    <ligand>
        <name>(6S)-5-formyl-5,6,7,8-tetrahydrofolate</name>
        <dbReference type="ChEBI" id="CHEBI:57457"/>
    </ligand>
</feature>
<evidence type="ECO:0000256" key="3">
    <source>
        <dbReference type="ARBA" id="ARBA00022741"/>
    </source>
</evidence>
<dbReference type="AlphaFoldDB" id="A0A1F5YCY4"/>
<evidence type="ECO:0000256" key="8">
    <source>
        <dbReference type="SAM" id="Coils"/>
    </source>
</evidence>
<feature type="binding site" evidence="6">
    <location>
        <position position="231"/>
    </location>
    <ligand>
        <name>Mg(2+)</name>
        <dbReference type="ChEBI" id="CHEBI:18420"/>
    </ligand>
</feature>